<dbReference type="RefSeq" id="WP_176229128.1">
    <property type="nucleotide sequence ID" value="NZ_BLSB01000003.1"/>
</dbReference>
<keyword evidence="5" id="KW-0175">Coiled coil</keyword>
<keyword evidence="2" id="KW-0378">Hydrolase</keyword>
<dbReference type="Proteomes" id="UP000576480">
    <property type="component" value="Unassembled WGS sequence"/>
</dbReference>
<dbReference type="GO" id="GO:0005524">
    <property type="term" value="F:ATP binding"/>
    <property type="evidence" value="ECO:0007669"/>
    <property type="project" value="UniProtKB-KW"/>
</dbReference>
<dbReference type="PROSITE" id="PS51194">
    <property type="entry name" value="HELICASE_CTER"/>
    <property type="match status" value="1"/>
</dbReference>
<dbReference type="Gene3D" id="3.40.50.300">
    <property type="entry name" value="P-loop containing nucleotide triphosphate hydrolases"/>
    <property type="match status" value="1"/>
</dbReference>
<feature type="domain" description="Helicase ATP-binding" evidence="6">
    <location>
        <begin position="121"/>
        <end position="296"/>
    </location>
</feature>
<evidence type="ECO:0000259" key="7">
    <source>
        <dbReference type="PROSITE" id="PS51194"/>
    </source>
</evidence>
<dbReference type="SMART" id="SM00490">
    <property type="entry name" value="HELICc"/>
    <property type="match status" value="1"/>
</dbReference>
<dbReference type="Pfam" id="PF13020">
    <property type="entry name" value="NOV_C"/>
    <property type="match status" value="1"/>
</dbReference>
<evidence type="ECO:0000256" key="5">
    <source>
        <dbReference type="SAM" id="Coils"/>
    </source>
</evidence>
<evidence type="ECO:0000256" key="4">
    <source>
        <dbReference type="ARBA" id="ARBA00022840"/>
    </source>
</evidence>
<evidence type="ECO:0000259" key="6">
    <source>
        <dbReference type="PROSITE" id="PS51192"/>
    </source>
</evidence>
<dbReference type="SUPFAM" id="SSF52540">
    <property type="entry name" value="P-loop containing nucleoside triphosphate hydrolases"/>
    <property type="match status" value="2"/>
</dbReference>
<evidence type="ECO:0000256" key="1">
    <source>
        <dbReference type="ARBA" id="ARBA00022741"/>
    </source>
</evidence>
<dbReference type="CDD" id="cd18011">
    <property type="entry name" value="DEXDc_RapA"/>
    <property type="match status" value="1"/>
</dbReference>
<dbReference type="GO" id="GO:0004386">
    <property type="term" value="F:helicase activity"/>
    <property type="evidence" value="ECO:0007669"/>
    <property type="project" value="UniProtKB-KW"/>
</dbReference>
<keyword evidence="3" id="KW-0347">Helicase</keyword>
<dbReference type="InterPro" id="IPR001650">
    <property type="entry name" value="Helicase_C-like"/>
</dbReference>
<reference evidence="8 9" key="1">
    <citation type="journal article" date="2020" name="Front. Microbiol.">
        <title>Single-cell genomics of novel Actinobacteria with the Wood-Ljungdahl pathway discovered in a serpentinizing system.</title>
        <authorList>
            <person name="Merino N."/>
            <person name="Kawai M."/>
            <person name="Boyd E.S."/>
            <person name="Colman D.R."/>
            <person name="McGlynn S.E."/>
            <person name="Nealson K.H."/>
            <person name="Kurokawa K."/>
            <person name="Hongoh Y."/>
        </authorList>
    </citation>
    <scope>NUCLEOTIDE SEQUENCE [LARGE SCALE GENOMIC DNA]</scope>
    <source>
        <strain evidence="8 9">S43</strain>
    </source>
</reference>
<dbReference type="PANTHER" id="PTHR45766">
    <property type="entry name" value="DNA ANNEALING HELICASE AND ENDONUCLEASE ZRANB3 FAMILY MEMBER"/>
    <property type="match status" value="1"/>
</dbReference>
<dbReference type="AlphaFoldDB" id="A0A6V8PRB3"/>
<dbReference type="PANTHER" id="PTHR45766:SF6">
    <property type="entry name" value="SWI_SNF-RELATED MATRIX-ASSOCIATED ACTIN-DEPENDENT REGULATOR OF CHROMATIN SUBFAMILY A-LIKE PROTEIN 1"/>
    <property type="match status" value="1"/>
</dbReference>
<name>A0A6V8PRB3_9ACTN</name>
<dbReference type="Pfam" id="PF00271">
    <property type="entry name" value="Helicase_C"/>
    <property type="match status" value="1"/>
</dbReference>
<dbReference type="InterPro" id="IPR049730">
    <property type="entry name" value="SNF2/RAD54-like_C"/>
</dbReference>
<evidence type="ECO:0000256" key="3">
    <source>
        <dbReference type="ARBA" id="ARBA00022806"/>
    </source>
</evidence>
<dbReference type="InterPro" id="IPR014001">
    <property type="entry name" value="Helicase_ATP-bd"/>
</dbReference>
<keyword evidence="4" id="KW-0067">ATP-binding</keyword>
<proteinExistence type="predicted"/>
<feature type="coiled-coil region" evidence="5">
    <location>
        <begin position="403"/>
        <end position="487"/>
    </location>
</feature>
<dbReference type="SMART" id="SM00487">
    <property type="entry name" value="DEXDc"/>
    <property type="match status" value="1"/>
</dbReference>
<dbReference type="Pfam" id="PF00176">
    <property type="entry name" value="SNF2-rel_dom"/>
    <property type="match status" value="1"/>
</dbReference>
<dbReference type="InterPro" id="IPR027417">
    <property type="entry name" value="P-loop_NTPase"/>
</dbReference>
<keyword evidence="1" id="KW-0547">Nucleotide-binding</keyword>
<dbReference type="EMBL" id="BLSB01000003">
    <property type="protein sequence ID" value="GFP34324.1"/>
    <property type="molecule type" value="Genomic_DNA"/>
</dbReference>
<dbReference type="CDD" id="cd18793">
    <property type="entry name" value="SF2_C_SNF"/>
    <property type="match status" value="1"/>
</dbReference>
<evidence type="ECO:0000256" key="2">
    <source>
        <dbReference type="ARBA" id="ARBA00022801"/>
    </source>
</evidence>
<gene>
    <name evidence="8" type="ORF">HKBW3S43_00117</name>
</gene>
<dbReference type="PROSITE" id="PS51192">
    <property type="entry name" value="HELICASE_ATP_BIND_1"/>
    <property type="match status" value="1"/>
</dbReference>
<evidence type="ECO:0008006" key="10">
    <source>
        <dbReference type="Google" id="ProtNLM"/>
    </source>
</evidence>
<dbReference type="GO" id="GO:0016787">
    <property type="term" value="F:hydrolase activity"/>
    <property type="evidence" value="ECO:0007669"/>
    <property type="project" value="UniProtKB-KW"/>
</dbReference>
<dbReference type="InterPro" id="IPR057342">
    <property type="entry name" value="DEXDc_RapA"/>
</dbReference>
<organism evidence="8 9">
    <name type="scientific">Candidatus Hakubella thermalkaliphila</name>
    <dbReference type="NCBI Taxonomy" id="2754717"/>
    <lineage>
        <taxon>Bacteria</taxon>
        <taxon>Bacillati</taxon>
        <taxon>Actinomycetota</taxon>
        <taxon>Actinomycetota incertae sedis</taxon>
        <taxon>Candidatus Hakubellales</taxon>
        <taxon>Candidatus Hakubellaceae</taxon>
        <taxon>Candidatus Hakubella</taxon>
    </lineage>
</organism>
<feature type="domain" description="Helicase C-terminal" evidence="7">
    <location>
        <begin position="498"/>
        <end position="663"/>
    </location>
</feature>
<dbReference type="Gene3D" id="3.40.50.10810">
    <property type="entry name" value="Tandem AAA-ATPase domain"/>
    <property type="match status" value="1"/>
</dbReference>
<evidence type="ECO:0000313" key="8">
    <source>
        <dbReference type="EMBL" id="GFP34324.1"/>
    </source>
</evidence>
<dbReference type="InterPro" id="IPR024975">
    <property type="entry name" value="NOV_C"/>
</dbReference>
<dbReference type="InterPro" id="IPR038718">
    <property type="entry name" value="SNF2-like_sf"/>
</dbReference>
<evidence type="ECO:0000313" key="9">
    <source>
        <dbReference type="Proteomes" id="UP000576480"/>
    </source>
</evidence>
<protein>
    <recommendedName>
        <fullName evidence="10">Helicase C-terminal domain-containing protein</fullName>
    </recommendedName>
</protein>
<comment type="caution">
    <text evidence="8">The sequence shown here is derived from an EMBL/GenBank/DDBJ whole genome shotgun (WGS) entry which is preliminary data.</text>
</comment>
<accession>A0A6V8PRB3</accession>
<dbReference type="InterPro" id="IPR000330">
    <property type="entry name" value="SNF2_N"/>
</dbReference>
<sequence>MAEDIISNLNKLQNKKVNLPGHFSEPVFIEDVRFLGSACELRVRCSDGHLEEVVLDEQEVEELQRTAATEEAPYPVAKAALLRLLLESSRIRLAYAYDPYFAVSLSGIRTLPHQIEAVYGKMIPQPRLRFLLADDPGAGKTIMAGLYIKEMKLRQAIERVLIVVPAALTIQWQDELLRFFNEYFEIVGAERDRQQLINPWQRENQIITSLDYAKQENVRERVWSQPWDLLIIDEAHKCSAYTKRRSGRSPEAEKTKRYQLAEKLTNRTDNALLLTATPHHGDDDRFAHFLRLIDSDLFPEPHRLEEKAREIRRNIFELGPDCPWAIRRLKEDLRDLDGKRLFPDRHTQTVTFHLNTEEYALYKAVNAYLNEFLSQGTGRQKQSIALTRTVLQRRLASSTRAIYESLRRRFEKQRALLGELESLSPAERRRRLEQLRGRLTDEEREEDDLDERERDSLVEEFTTAEELERLRMEVIALKDLVAQARRVYEHAPDSKLAALKDCLKKAQFNELRDGRGKLLIFSEHRDTVAHLREQLERWNFSTCDIHGGMDVHQRKRQQEIFRTQVQICVATEAAGEGINLQFCHLMINYDLPWNPTRLEQRLGRIHRIGQTRDVYAFNFVADESEEGQPVIEGRILRRLLEKLEQMRAALGSDRVYDVIGEILSLNEVNLADMLRQAAYDPRRLDEYLDQIERIDPERLRQYEEMTGIALARSHVSFDAFQKANFEAEEHRLMPEYVKEQFLVASQKIGLRVEPRADGLWRVPHVPQDLRSERWQAIRYFGRPESDYRKITFYKEHLEQDQHLDAVLVGPGHTLYAVVDEALNERLANLRGSIGVFIDPNSQELYWLHFFETEVVGDAGAVLYAELSAVQEKRGNFELVPADIFHDLVPWEEGESKPPPSVSSQGQLQAATDFLRMRRQLTKRQEVQKDRQHYQRMIYDYLKKSFDERIYAQERRVMQFRFREDQGEKEVALARQEAERYLEDLRRQKVDRLRSVEQLTVVRTGPVRHLASLCVLPPTVIPELLPEDEEVKTRSELAAMTFVMEYERERGWEPQDVSALKIGFDIRSLGPPDPITGRRDVRRIEVKGRQGGQPIRLTTNEWFKAKQLRDTYWLYVVWNPTESDAEAVFVADPAHTLQHIVREVRSLSHYEITAEAILEFGLRENIC</sequence>